<keyword evidence="3" id="KW-0819">tRNA processing</keyword>
<comment type="caution">
    <text evidence="7">The sequence shown here is derived from an EMBL/GenBank/DDBJ whole genome shotgun (WGS) entry which is preliminary data.</text>
</comment>
<evidence type="ECO:0000259" key="5">
    <source>
        <dbReference type="Pfam" id="PF21238"/>
    </source>
</evidence>
<dbReference type="InterPro" id="IPR048741">
    <property type="entry name" value="Pus10-like_C"/>
</dbReference>
<comment type="similarity">
    <text evidence="1">Belongs to the pseudouridine synthase Pus10 family.</text>
</comment>
<dbReference type="InterPro" id="IPR020103">
    <property type="entry name" value="PsdUridine_synth_cat_dom_sf"/>
</dbReference>
<dbReference type="AlphaFoldDB" id="A0A1R1YCY0"/>
<evidence type="ECO:0000256" key="2">
    <source>
        <dbReference type="ARBA" id="ARBA00012787"/>
    </source>
</evidence>
<dbReference type="SUPFAM" id="SSF55120">
    <property type="entry name" value="Pseudouridine synthase"/>
    <property type="match status" value="1"/>
</dbReference>
<dbReference type="EMBL" id="LSSN01001154">
    <property type="protein sequence ID" value="OMJ20774.1"/>
    <property type="molecule type" value="Genomic_DNA"/>
</dbReference>
<evidence type="ECO:0000256" key="1">
    <source>
        <dbReference type="ARBA" id="ARBA00009652"/>
    </source>
</evidence>
<dbReference type="GO" id="GO:0003723">
    <property type="term" value="F:RNA binding"/>
    <property type="evidence" value="ECO:0007669"/>
    <property type="project" value="InterPro"/>
</dbReference>
<dbReference type="EMBL" id="LSSN01000287">
    <property type="protein sequence ID" value="OMJ24730.1"/>
    <property type="molecule type" value="Genomic_DNA"/>
</dbReference>
<evidence type="ECO:0000313" key="8">
    <source>
        <dbReference type="Proteomes" id="UP000187283"/>
    </source>
</evidence>
<dbReference type="EC" id="5.4.99.25" evidence="2"/>
<dbReference type="Gene3D" id="3.30.70.2510">
    <property type="match status" value="1"/>
</dbReference>
<evidence type="ECO:0000256" key="4">
    <source>
        <dbReference type="ARBA" id="ARBA00023235"/>
    </source>
</evidence>
<dbReference type="PANTHER" id="PTHR21568:SF0">
    <property type="entry name" value="TRNA PSEUDOURIDINE SYNTHASE PUS10"/>
    <property type="match status" value="1"/>
</dbReference>
<evidence type="ECO:0000256" key="3">
    <source>
        <dbReference type="ARBA" id="ARBA00022694"/>
    </source>
</evidence>
<dbReference type="GO" id="GO:0031119">
    <property type="term" value="P:tRNA pseudouridine synthesis"/>
    <property type="evidence" value="ECO:0007669"/>
    <property type="project" value="TreeGrafter"/>
</dbReference>
<evidence type="ECO:0000313" key="6">
    <source>
        <dbReference type="EMBL" id="OMJ20774.1"/>
    </source>
</evidence>
<dbReference type="PANTHER" id="PTHR21568">
    <property type="entry name" value="TRNA PSEUDOURIDINE SYNTHASE PUS10"/>
    <property type="match status" value="1"/>
</dbReference>
<dbReference type="Proteomes" id="UP000187283">
    <property type="component" value="Unassembled WGS sequence"/>
</dbReference>
<dbReference type="FunFam" id="3.30.70.2510:FF:000001">
    <property type="entry name" value="tRNA pseudouridine synthase Pus10"/>
    <property type="match status" value="1"/>
</dbReference>
<keyword evidence="4" id="KW-0413">Isomerase</keyword>
<name>A0A1R1YCY0_9FUNG</name>
<dbReference type="InterPro" id="IPR039894">
    <property type="entry name" value="Pus10-like"/>
</dbReference>
<gene>
    <name evidence="7" type="ORF">AYI70_g1379</name>
    <name evidence="6" type="ORF">AYI70_g3891</name>
</gene>
<feature type="domain" description="Pus10-like C-terminal" evidence="5">
    <location>
        <begin position="2"/>
        <end position="215"/>
    </location>
</feature>
<reference evidence="7 8" key="1">
    <citation type="submission" date="2017-01" db="EMBL/GenBank/DDBJ databases">
        <authorList>
            <person name="Mah S.A."/>
            <person name="Swanson W.J."/>
            <person name="Moy G.W."/>
            <person name="Vacquier V.D."/>
        </authorList>
    </citation>
    <scope>NUCLEOTIDE SEQUENCE [LARGE SCALE GENOMIC DNA]</scope>
    <source>
        <strain evidence="7 8">GSMNP</strain>
    </source>
</reference>
<dbReference type="OrthoDB" id="271937at2759"/>
<dbReference type="Gene3D" id="3.30.70.3190">
    <property type="match status" value="2"/>
</dbReference>
<evidence type="ECO:0000313" key="7">
    <source>
        <dbReference type="EMBL" id="OMJ24730.1"/>
    </source>
</evidence>
<dbReference type="STRING" id="133412.A0A1R1YCY0"/>
<sequence length="219" mass="24740">MKLLRGVSQTPFFVGDLKLAENSVSELIAGPISTILKPEGHNFVGSGREDADVRMLGTGRPFYIEFKECIAETISPEQLSTIQNEINTNNPFVRATHLKLLQKEELSKITSLENSAMKTYSCLIWVNEPISSEKLQSLEKYTKEPLVLDQNTPIRVLHRRSPGIRLFYQLVLTTQAGTYIKEFVHGDMGRTEPSLRSLIDNQTADIFELDVIDIDLEFP</sequence>
<proteinExistence type="inferred from homology"/>
<organism evidence="7 8">
    <name type="scientific">Smittium culicis</name>
    <dbReference type="NCBI Taxonomy" id="133412"/>
    <lineage>
        <taxon>Eukaryota</taxon>
        <taxon>Fungi</taxon>
        <taxon>Fungi incertae sedis</taxon>
        <taxon>Zoopagomycota</taxon>
        <taxon>Kickxellomycotina</taxon>
        <taxon>Harpellomycetes</taxon>
        <taxon>Harpellales</taxon>
        <taxon>Legeriomycetaceae</taxon>
        <taxon>Smittium</taxon>
    </lineage>
</organism>
<accession>A0A1R1YCY0</accession>
<protein>
    <recommendedName>
        <fullName evidence="2">tRNA pseudouridine(55) synthase</fullName>
        <ecNumber evidence="2">5.4.99.25</ecNumber>
    </recommendedName>
</protein>
<dbReference type="Pfam" id="PF21238">
    <property type="entry name" value="Pus10_C"/>
    <property type="match status" value="1"/>
</dbReference>
<dbReference type="GO" id="GO:0160148">
    <property type="term" value="F:tRNA pseudouridine(55) synthase activity"/>
    <property type="evidence" value="ECO:0007669"/>
    <property type="project" value="UniProtKB-EC"/>
</dbReference>
<keyword evidence="8" id="KW-1185">Reference proteome</keyword>